<comment type="caution">
    <text evidence="4">The sequence shown here is derived from an EMBL/GenBank/DDBJ whole genome shotgun (WGS) entry which is preliminary data.</text>
</comment>
<dbReference type="InterPro" id="IPR032710">
    <property type="entry name" value="NTF2-like_dom_sf"/>
</dbReference>
<name>A0A7K0E1L4_9NOCA</name>
<evidence type="ECO:0000256" key="1">
    <source>
        <dbReference type="SAM" id="SignalP"/>
    </source>
</evidence>
<dbReference type="GO" id="GO:0008658">
    <property type="term" value="F:penicillin binding"/>
    <property type="evidence" value="ECO:0007669"/>
    <property type="project" value="InterPro"/>
</dbReference>
<feature type="domain" description="Penicillin-binding protein transpeptidase" evidence="2">
    <location>
        <begin position="335"/>
        <end position="583"/>
    </location>
</feature>
<dbReference type="GO" id="GO:0071972">
    <property type="term" value="F:peptidoglycan L,D-transpeptidase activity"/>
    <property type="evidence" value="ECO:0007669"/>
    <property type="project" value="TreeGrafter"/>
</dbReference>
<proteinExistence type="predicted"/>
<reference evidence="4 5" key="1">
    <citation type="submission" date="2019-10" db="EMBL/GenBank/DDBJ databases">
        <title>Nocardia macrotermitis sp. nov. and Nocardia aurantia sp. nov., isolated from the gut of fungus growing-termite Macrotermes natalensis.</title>
        <authorList>
            <person name="Benndorf R."/>
            <person name="Schwitalla J."/>
            <person name="Martin K."/>
            <person name="De Beer W."/>
            <person name="Kaster A.-K."/>
            <person name="Vollmers J."/>
            <person name="Poulsen M."/>
            <person name="Beemelmanns C."/>
        </authorList>
    </citation>
    <scope>NUCLEOTIDE SEQUENCE [LARGE SCALE GENOMIC DNA]</scope>
    <source>
        <strain evidence="4 5">RB56</strain>
    </source>
</reference>
<evidence type="ECO:0000313" key="4">
    <source>
        <dbReference type="EMBL" id="MQY31895.1"/>
    </source>
</evidence>
<dbReference type="InterPro" id="IPR001460">
    <property type="entry name" value="PCN-bd_Tpept"/>
</dbReference>
<dbReference type="GO" id="GO:0071555">
    <property type="term" value="P:cell wall organization"/>
    <property type="evidence" value="ECO:0007669"/>
    <property type="project" value="TreeGrafter"/>
</dbReference>
<evidence type="ECO:0000259" key="3">
    <source>
        <dbReference type="Pfam" id="PF05223"/>
    </source>
</evidence>
<dbReference type="Gene3D" id="3.40.710.10">
    <property type="entry name" value="DD-peptidase/beta-lactamase superfamily"/>
    <property type="match status" value="1"/>
</dbReference>
<dbReference type="EMBL" id="WEGI01000025">
    <property type="protein sequence ID" value="MQY31895.1"/>
    <property type="molecule type" value="Genomic_DNA"/>
</dbReference>
<dbReference type="PANTHER" id="PTHR30627">
    <property type="entry name" value="PEPTIDOGLYCAN D,D-TRANSPEPTIDASE"/>
    <property type="match status" value="1"/>
</dbReference>
<feature type="signal peptide" evidence="1">
    <location>
        <begin position="1"/>
        <end position="25"/>
    </location>
</feature>
<feature type="chain" id="PRO_5039281216" description="Penicillin-binding protein" evidence="1">
    <location>
        <begin position="26"/>
        <end position="616"/>
    </location>
</feature>
<sequence>MVAVYDYAPMSTQVLLRCVTAAASAAVLVTAAGGCAAGRHGPAAAADEFVSAFARHDTSAAAALTNHPDHAAESLAAAWDDLQAEQLTAHVGAARIAGDTATVEYTYRWRLPKRRNWSYTGVLQMGRSEGRWQVRWSASDIHPKLGDTQRLELRALPAPRARVNERAGSDVLIPGVVHIISFTASGTPEPAAAAGALAAALNPVDHTVTTDSVLAATRRRFAGPVQVAMLNDDEFDQVSGQLTGIPGVGADRQWDLLPTDRGFAPDLLAEVRKTVIDEVDGKAGWSVVTVNANGVDTDVLTESEPQPAPSFSLSVDRFVQNAAQQAVDRPADPAMMVVVQPSTGAILAVAQNRAADADGPVAMIGLYPPGSTFKTVTAVAAMDRGMATPDTVLPCPRDVIIGNRTIPNYNQFTIGDAPMSDAYERSCNTTFAKLASELPADALTSTAAAFGIGPDYTVAGMTTVSGSVPRADDLIQRTEDGIGQGRVLVSPFGMALLAATVARGSVPVPYLISGHETKIGAKPDAPGVPALSEEVLDGLRSMMRKVVTGGTAGRIADMGEVFGKTGEAEVDGGSHSWFVGYRGDLAFATLLVRGGSSDHAVAVTRDMLAALPPGSA</sequence>
<gene>
    <name evidence="4" type="ORF">NRB56_75070</name>
</gene>
<dbReference type="GO" id="GO:0005886">
    <property type="term" value="C:plasma membrane"/>
    <property type="evidence" value="ECO:0007669"/>
    <property type="project" value="TreeGrafter"/>
</dbReference>
<dbReference type="GO" id="GO:0046677">
    <property type="term" value="P:response to antibiotic"/>
    <property type="evidence" value="ECO:0007669"/>
    <property type="project" value="InterPro"/>
</dbReference>
<evidence type="ECO:0008006" key="6">
    <source>
        <dbReference type="Google" id="ProtNLM"/>
    </source>
</evidence>
<keyword evidence="1" id="KW-0732">Signal</keyword>
<organism evidence="4 5">
    <name type="scientific">Nocardia aurantia</name>
    <dbReference type="NCBI Taxonomy" id="2585199"/>
    <lineage>
        <taxon>Bacteria</taxon>
        <taxon>Bacillati</taxon>
        <taxon>Actinomycetota</taxon>
        <taxon>Actinomycetes</taxon>
        <taxon>Mycobacteriales</taxon>
        <taxon>Nocardiaceae</taxon>
        <taxon>Nocardia</taxon>
    </lineage>
</organism>
<dbReference type="PANTHER" id="PTHR30627:SF24">
    <property type="entry name" value="PENICILLIN-BINDING PROTEIN 4B"/>
    <property type="match status" value="1"/>
</dbReference>
<keyword evidence="5" id="KW-1185">Reference proteome</keyword>
<dbReference type="Pfam" id="PF00905">
    <property type="entry name" value="Transpeptidase"/>
    <property type="match status" value="1"/>
</dbReference>
<dbReference type="Pfam" id="PF05223">
    <property type="entry name" value="MecA_N"/>
    <property type="match status" value="1"/>
</dbReference>
<dbReference type="Proteomes" id="UP000431401">
    <property type="component" value="Unassembled WGS sequence"/>
</dbReference>
<dbReference type="InterPro" id="IPR007887">
    <property type="entry name" value="MecA_N"/>
</dbReference>
<evidence type="ECO:0000313" key="5">
    <source>
        <dbReference type="Proteomes" id="UP000431401"/>
    </source>
</evidence>
<dbReference type="AlphaFoldDB" id="A0A7K0E1L4"/>
<protein>
    <recommendedName>
        <fullName evidence="6">Penicillin-binding protein</fullName>
    </recommendedName>
</protein>
<dbReference type="InterPro" id="IPR050515">
    <property type="entry name" value="Beta-lactam/transpept"/>
</dbReference>
<evidence type="ECO:0000259" key="2">
    <source>
        <dbReference type="Pfam" id="PF00905"/>
    </source>
</evidence>
<dbReference type="SUPFAM" id="SSF54427">
    <property type="entry name" value="NTF2-like"/>
    <property type="match status" value="1"/>
</dbReference>
<dbReference type="SUPFAM" id="SSF56601">
    <property type="entry name" value="beta-lactamase/transpeptidase-like"/>
    <property type="match status" value="1"/>
</dbReference>
<feature type="domain" description="NTF2-like N-terminal transpeptidase" evidence="3">
    <location>
        <begin position="42"/>
        <end position="149"/>
    </location>
</feature>
<accession>A0A7K0E1L4</accession>
<dbReference type="InterPro" id="IPR012338">
    <property type="entry name" value="Beta-lactam/transpept-like"/>
</dbReference>